<sequence length="532" mass="57917">MDHSEIFLVFAVIGAVAFVGAIAKRFNISGAIAFLIAGVLAGLVPIVPVVHIEPELVLMLLLPPLLYSAGVGMSWRGLKSNLGTVTFLAVGGVVFTAVGVAFVLNAIFGIEWAFGFLLGAIIAPPDAVAPMAIVKRFVVPNRLLTIIEGEGLVNDATALILIGFAVAVLRGGDFSLVVALGQFLLIVCGEIAWAVFVAKLLLELRKLAGDPHVEIVLSLMTPFVAFWIPQAMGGSGVLAAVTAGVYVSWNGPRYIAAATRLQGFFIWDLVTYVIEGVAFFLTGLQVRAIIEVAGRGLWAHYLTVALVVGIAAVGLRFIWVFSGTFLPKLLPKRFGIRSTAHWRYAAVISVTGVRGVVSLLAALAIPQLYSVDGADYKSLILVVTLSVIVVSMVGVDAFLPPIVRGLGLSNEGVREEVENRTKEIAARIRAVDGVLQNLEQLDRRQWTSESLDELKRKHEDRRLLYRRIQHNREDGSAMTDYPEIQLALIDVERDTIAQLYAEEQLDDDARRRIERELDLEDTRLRHIAKISD</sequence>
<dbReference type="InterPro" id="IPR018422">
    <property type="entry name" value="Cation/H_exchanger_CPA1"/>
</dbReference>
<feature type="transmembrane region" description="Helical" evidence="10">
    <location>
        <begin position="264"/>
        <end position="286"/>
    </location>
</feature>
<dbReference type="PANTHER" id="PTHR10110:SF86">
    <property type="entry name" value="SODIUM_HYDROGEN EXCHANGER 7"/>
    <property type="match status" value="1"/>
</dbReference>
<keyword evidence="6" id="KW-0915">Sodium</keyword>
<feature type="transmembrane region" description="Helical" evidence="10">
    <location>
        <begin position="6"/>
        <end position="23"/>
    </location>
</feature>
<feature type="transmembrane region" description="Helical" evidence="10">
    <location>
        <begin position="151"/>
        <end position="170"/>
    </location>
</feature>
<comment type="caution">
    <text evidence="12">The sequence shown here is derived from an EMBL/GenBank/DDBJ whole genome shotgun (WGS) entry which is preliminary data.</text>
</comment>
<evidence type="ECO:0000256" key="9">
    <source>
        <dbReference type="ARBA" id="ARBA00023201"/>
    </source>
</evidence>
<accession>A0ABU0C165</accession>
<evidence type="ECO:0000256" key="8">
    <source>
        <dbReference type="ARBA" id="ARBA00023136"/>
    </source>
</evidence>
<reference evidence="12 13" key="1">
    <citation type="submission" date="2023-07" db="EMBL/GenBank/DDBJ databases">
        <title>Genomic Encyclopedia of Type Strains, Phase IV (KMG-IV): sequencing the most valuable type-strain genomes for metagenomic binning, comparative biology and taxonomic classification.</title>
        <authorList>
            <person name="Goeker M."/>
        </authorList>
    </citation>
    <scope>NUCLEOTIDE SEQUENCE [LARGE SCALE GENOMIC DNA]</scope>
    <source>
        <strain evidence="12 13">DSM 1112</strain>
    </source>
</reference>
<dbReference type="RefSeq" id="WP_307237003.1">
    <property type="nucleotide sequence ID" value="NZ_JAUSVF010000006.1"/>
</dbReference>
<proteinExistence type="predicted"/>
<name>A0ABU0C165_9HYPH</name>
<dbReference type="EMBL" id="JAUSVF010000006">
    <property type="protein sequence ID" value="MDQ0323918.1"/>
    <property type="molecule type" value="Genomic_DNA"/>
</dbReference>
<keyword evidence="3" id="KW-1003">Cell membrane</keyword>
<feature type="transmembrane region" description="Helical" evidence="10">
    <location>
        <begin position="298"/>
        <end position="321"/>
    </location>
</feature>
<dbReference type="Pfam" id="PF00999">
    <property type="entry name" value="Na_H_Exchanger"/>
    <property type="match status" value="1"/>
</dbReference>
<dbReference type="Gene3D" id="6.10.140.1330">
    <property type="match status" value="1"/>
</dbReference>
<feature type="transmembrane region" description="Helical" evidence="10">
    <location>
        <begin position="56"/>
        <end position="75"/>
    </location>
</feature>
<feature type="transmembrane region" description="Helical" evidence="10">
    <location>
        <begin position="114"/>
        <end position="139"/>
    </location>
</feature>
<evidence type="ECO:0000313" key="12">
    <source>
        <dbReference type="EMBL" id="MDQ0323918.1"/>
    </source>
</evidence>
<evidence type="ECO:0000256" key="5">
    <source>
        <dbReference type="ARBA" id="ARBA00022989"/>
    </source>
</evidence>
<feature type="transmembrane region" description="Helical" evidence="10">
    <location>
        <begin position="342"/>
        <end position="366"/>
    </location>
</feature>
<feature type="transmembrane region" description="Helical" evidence="10">
    <location>
        <begin position="176"/>
        <end position="201"/>
    </location>
</feature>
<evidence type="ECO:0000256" key="7">
    <source>
        <dbReference type="ARBA" id="ARBA00023065"/>
    </source>
</evidence>
<feature type="transmembrane region" description="Helical" evidence="10">
    <location>
        <begin position="378"/>
        <end position="399"/>
    </location>
</feature>
<keyword evidence="5 10" id="KW-1133">Transmembrane helix</keyword>
<evidence type="ECO:0000256" key="1">
    <source>
        <dbReference type="ARBA" id="ARBA00004651"/>
    </source>
</evidence>
<keyword evidence="8 10" id="KW-0472">Membrane</keyword>
<evidence type="ECO:0000259" key="11">
    <source>
        <dbReference type="Pfam" id="PF00999"/>
    </source>
</evidence>
<dbReference type="PANTHER" id="PTHR10110">
    <property type="entry name" value="SODIUM/HYDROGEN EXCHANGER"/>
    <property type="match status" value="1"/>
</dbReference>
<dbReference type="InterPro" id="IPR006153">
    <property type="entry name" value="Cation/H_exchanger_TM"/>
</dbReference>
<organism evidence="12 13">
    <name type="scientific">Pararhizobium capsulatum DSM 1112</name>
    <dbReference type="NCBI Taxonomy" id="1121113"/>
    <lineage>
        <taxon>Bacteria</taxon>
        <taxon>Pseudomonadati</taxon>
        <taxon>Pseudomonadota</taxon>
        <taxon>Alphaproteobacteria</taxon>
        <taxon>Hyphomicrobiales</taxon>
        <taxon>Rhizobiaceae</taxon>
        <taxon>Rhizobium/Agrobacterium group</taxon>
        <taxon>Pararhizobium</taxon>
    </lineage>
</organism>
<evidence type="ECO:0000256" key="2">
    <source>
        <dbReference type="ARBA" id="ARBA00022448"/>
    </source>
</evidence>
<evidence type="ECO:0000256" key="3">
    <source>
        <dbReference type="ARBA" id="ARBA00022475"/>
    </source>
</evidence>
<evidence type="ECO:0000313" key="13">
    <source>
        <dbReference type="Proteomes" id="UP001230207"/>
    </source>
</evidence>
<feature type="domain" description="Cation/H+ exchanger transmembrane" evidence="11">
    <location>
        <begin position="16"/>
        <end position="391"/>
    </location>
</feature>
<keyword evidence="4 10" id="KW-0812">Transmembrane</keyword>
<feature type="transmembrane region" description="Helical" evidence="10">
    <location>
        <begin position="87"/>
        <end position="108"/>
    </location>
</feature>
<evidence type="ECO:0000256" key="10">
    <source>
        <dbReference type="SAM" id="Phobius"/>
    </source>
</evidence>
<feature type="transmembrane region" description="Helical" evidence="10">
    <location>
        <begin position="30"/>
        <end position="50"/>
    </location>
</feature>
<gene>
    <name evidence="12" type="ORF">QO002_006125</name>
</gene>
<keyword evidence="7" id="KW-0406">Ion transport</keyword>
<protein>
    <submittedName>
        <fullName evidence="12">CPA1 family monovalent cation:H+ antiporter</fullName>
    </submittedName>
</protein>
<comment type="subcellular location">
    <subcellularLocation>
        <location evidence="1">Cell membrane</location>
        <topology evidence="1">Multi-pass membrane protein</topology>
    </subcellularLocation>
</comment>
<keyword evidence="13" id="KW-1185">Reference proteome</keyword>
<keyword evidence="9" id="KW-0739">Sodium transport</keyword>
<evidence type="ECO:0000256" key="4">
    <source>
        <dbReference type="ARBA" id="ARBA00022692"/>
    </source>
</evidence>
<dbReference type="Proteomes" id="UP001230207">
    <property type="component" value="Unassembled WGS sequence"/>
</dbReference>
<keyword evidence="2" id="KW-0813">Transport</keyword>
<evidence type="ECO:0000256" key="6">
    <source>
        <dbReference type="ARBA" id="ARBA00023053"/>
    </source>
</evidence>